<gene>
    <name evidence="2" type="ORF">OEA41_004739</name>
</gene>
<evidence type="ECO:0000313" key="2">
    <source>
        <dbReference type="EMBL" id="KAK3168292.1"/>
    </source>
</evidence>
<name>A0AAD9Z1K8_9LECA</name>
<dbReference type="AlphaFoldDB" id="A0AAD9Z1K8"/>
<proteinExistence type="predicted"/>
<sequence>MAPRRRGVAAGPESQPIAPPRRNPRRHGPVAQLNESIAPLIIESPRRIRYSPPTAALPAPEETPSLKTLAKDGRSVNHSIAQRLQALALAEYGIEEKIAATQAGLYNATSVKRLRKKARERGFDPADSSILKEEYVADAGRSGRPRISTPTKEAQILAAVKKDRWQRQGRGPQTQVPPASFYRATPDNIPSPLSPILPFVRHPPRIYNVPFDNDVDPMFTGMEENTFELMIWDCNAPTDLVDLREYKDNLGDIDELLLVSTNVEGDDPHGDLIKCCRGWNVDQGQHTQTLVSLFRWMNQEDEARFKDPQRHSKVKCSAPRHDDLYERKFLAPVRNMEQKRWIVSRGHVSCQLPWSRAAWGIDKEIQLRRLLAYEMGSTKRGRLMT</sequence>
<keyword evidence="3" id="KW-1185">Reference proteome</keyword>
<evidence type="ECO:0000313" key="3">
    <source>
        <dbReference type="Proteomes" id="UP001276659"/>
    </source>
</evidence>
<comment type="caution">
    <text evidence="2">The sequence shown here is derived from an EMBL/GenBank/DDBJ whole genome shotgun (WGS) entry which is preliminary data.</text>
</comment>
<organism evidence="2 3">
    <name type="scientific">Lepraria neglecta</name>
    <dbReference type="NCBI Taxonomy" id="209136"/>
    <lineage>
        <taxon>Eukaryota</taxon>
        <taxon>Fungi</taxon>
        <taxon>Dikarya</taxon>
        <taxon>Ascomycota</taxon>
        <taxon>Pezizomycotina</taxon>
        <taxon>Lecanoromycetes</taxon>
        <taxon>OSLEUM clade</taxon>
        <taxon>Lecanoromycetidae</taxon>
        <taxon>Lecanorales</taxon>
        <taxon>Lecanorineae</taxon>
        <taxon>Stereocaulaceae</taxon>
        <taxon>Lepraria</taxon>
    </lineage>
</organism>
<reference evidence="2" key="1">
    <citation type="submission" date="2022-11" db="EMBL/GenBank/DDBJ databases">
        <title>Chromosomal genome sequence assembly and mating type (MAT) locus characterization of the leprose asexual lichenized fungus Lepraria neglecta (Nyl.) Erichsen.</title>
        <authorList>
            <person name="Allen J.L."/>
            <person name="Pfeffer B."/>
        </authorList>
    </citation>
    <scope>NUCLEOTIDE SEQUENCE</scope>
    <source>
        <strain evidence="2">Allen 5258</strain>
    </source>
</reference>
<accession>A0AAD9Z1K8</accession>
<protein>
    <submittedName>
        <fullName evidence="2">Uncharacterized protein</fullName>
    </submittedName>
</protein>
<feature type="region of interest" description="Disordered" evidence="1">
    <location>
        <begin position="163"/>
        <end position="182"/>
    </location>
</feature>
<feature type="region of interest" description="Disordered" evidence="1">
    <location>
        <begin position="1"/>
        <end position="32"/>
    </location>
</feature>
<dbReference type="EMBL" id="JASNWA010000010">
    <property type="protein sequence ID" value="KAK3168292.1"/>
    <property type="molecule type" value="Genomic_DNA"/>
</dbReference>
<dbReference type="Proteomes" id="UP001276659">
    <property type="component" value="Unassembled WGS sequence"/>
</dbReference>
<evidence type="ECO:0000256" key="1">
    <source>
        <dbReference type="SAM" id="MobiDB-lite"/>
    </source>
</evidence>